<dbReference type="PANTHER" id="PTHR48033:SF10">
    <property type="entry name" value="RNA-BINDING PROTEIN SQUID"/>
    <property type="match status" value="1"/>
</dbReference>
<comment type="caution">
    <text evidence="7">The sequence shown here is derived from an EMBL/GenBank/DDBJ whole genome shotgun (WGS) entry which is preliminary data.</text>
</comment>
<dbReference type="InterPro" id="IPR000504">
    <property type="entry name" value="RRM_dom"/>
</dbReference>
<accession>A0ABQ8JBP0</accession>
<reference evidence="7 8" key="2">
    <citation type="journal article" date="2022" name="Mol. Biol. Evol.">
        <title>Comparative Genomics Reveals Insights into the Divergent Evolution of Astigmatic Mites and Household Pest Adaptations.</title>
        <authorList>
            <person name="Xiong Q."/>
            <person name="Wan A.T."/>
            <person name="Liu X."/>
            <person name="Fung C.S."/>
            <person name="Xiao X."/>
            <person name="Malainual N."/>
            <person name="Hou J."/>
            <person name="Wang L."/>
            <person name="Wang M."/>
            <person name="Yang K.Y."/>
            <person name="Cui Y."/>
            <person name="Leung E.L."/>
            <person name="Nong W."/>
            <person name="Shin S.K."/>
            <person name="Au S.W."/>
            <person name="Jeong K.Y."/>
            <person name="Chew F.T."/>
            <person name="Hui J.H."/>
            <person name="Leung T.F."/>
            <person name="Tungtrongchitr A."/>
            <person name="Zhong N."/>
            <person name="Liu Z."/>
            <person name="Tsui S.K."/>
        </authorList>
    </citation>
    <scope>NUCLEOTIDE SEQUENCE [LARGE SCALE GENOMIC DNA]</scope>
    <source>
        <strain evidence="7">Derp</strain>
    </source>
</reference>
<evidence type="ECO:0000256" key="2">
    <source>
        <dbReference type="ARBA" id="ARBA00022884"/>
    </source>
</evidence>
<keyword evidence="2 4" id="KW-0694">RNA-binding</keyword>
<feature type="domain" description="RRM" evidence="6">
    <location>
        <begin position="115"/>
        <end position="192"/>
    </location>
</feature>
<evidence type="ECO:0000256" key="3">
    <source>
        <dbReference type="ARBA" id="ARBA00023242"/>
    </source>
</evidence>
<dbReference type="PANTHER" id="PTHR48033">
    <property type="entry name" value="RNA-BINDING (RRM/RBD/RNP MOTIFS) FAMILY PROTEIN"/>
    <property type="match status" value="1"/>
</dbReference>
<evidence type="ECO:0000313" key="8">
    <source>
        <dbReference type="Proteomes" id="UP000887458"/>
    </source>
</evidence>
<dbReference type="PROSITE" id="PS50102">
    <property type="entry name" value="RRM"/>
    <property type="match status" value="2"/>
</dbReference>
<name>A0ABQ8JBP0_DERPT</name>
<dbReference type="SMART" id="SM00360">
    <property type="entry name" value="RRM"/>
    <property type="match status" value="2"/>
</dbReference>
<dbReference type="InterPro" id="IPR035979">
    <property type="entry name" value="RBD_domain_sf"/>
</dbReference>
<evidence type="ECO:0000313" key="7">
    <source>
        <dbReference type="EMBL" id="KAH9419808.1"/>
    </source>
</evidence>
<dbReference type="SUPFAM" id="SSF54928">
    <property type="entry name" value="RNA-binding domain, RBD"/>
    <property type="match status" value="2"/>
</dbReference>
<dbReference type="InterPro" id="IPR012677">
    <property type="entry name" value="Nucleotide-bd_a/b_plait_sf"/>
</dbReference>
<comment type="subcellular location">
    <subcellularLocation>
        <location evidence="1">Nucleus</location>
    </subcellularLocation>
</comment>
<evidence type="ECO:0000259" key="6">
    <source>
        <dbReference type="PROSITE" id="PS50102"/>
    </source>
</evidence>
<evidence type="ECO:0000256" key="4">
    <source>
        <dbReference type="PROSITE-ProRule" id="PRU00176"/>
    </source>
</evidence>
<dbReference type="Proteomes" id="UP000887458">
    <property type="component" value="Unassembled WGS sequence"/>
</dbReference>
<evidence type="ECO:0000256" key="1">
    <source>
        <dbReference type="ARBA" id="ARBA00004123"/>
    </source>
</evidence>
<reference evidence="7 8" key="1">
    <citation type="journal article" date="2018" name="J. Allergy Clin. Immunol.">
        <title>High-quality assembly of Dermatophagoides pteronyssinus genome and transcriptome reveals a wide range of novel allergens.</title>
        <authorList>
            <person name="Liu X.Y."/>
            <person name="Yang K.Y."/>
            <person name="Wang M.Q."/>
            <person name="Kwok J.S."/>
            <person name="Zeng X."/>
            <person name="Yang Z."/>
            <person name="Xiao X.J."/>
            <person name="Lau C.P."/>
            <person name="Li Y."/>
            <person name="Huang Z.M."/>
            <person name="Ba J.G."/>
            <person name="Yim A.K."/>
            <person name="Ouyang C.Y."/>
            <person name="Ngai S.M."/>
            <person name="Chan T.F."/>
            <person name="Leung E.L."/>
            <person name="Liu L."/>
            <person name="Liu Z.G."/>
            <person name="Tsui S.K."/>
        </authorList>
    </citation>
    <scope>NUCLEOTIDE SEQUENCE [LARGE SCALE GENOMIC DNA]</scope>
    <source>
        <strain evidence="7">Derp</strain>
    </source>
</reference>
<dbReference type="EMBL" id="NJHN03000054">
    <property type="protein sequence ID" value="KAH9419808.1"/>
    <property type="molecule type" value="Genomic_DNA"/>
</dbReference>
<dbReference type="Pfam" id="PF00076">
    <property type="entry name" value="RRM_1"/>
    <property type="match status" value="2"/>
</dbReference>
<evidence type="ECO:0000256" key="5">
    <source>
        <dbReference type="SAM" id="MobiDB-lite"/>
    </source>
</evidence>
<proteinExistence type="predicted"/>
<protein>
    <recommendedName>
        <fullName evidence="6">RRM domain-containing protein</fullName>
    </recommendedName>
</protein>
<dbReference type="Gene3D" id="3.30.70.330">
    <property type="match status" value="2"/>
</dbReference>
<organism evidence="7 8">
    <name type="scientific">Dermatophagoides pteronyssinus</name>
    <name type="common">European house dust mite</name>
    <dbReference type="NCBI Taxonomy" id="6956"/>
    <lineage>
        <taxon>Eukaryota</taxon>
        <taxon>Metazoa</taxon>
        <taxon>Ecdysozoa</taxon>
        <taxon>Arthropoda</taxon>
        <taxon>Chelicerata</taxon>
        <taxon>Arachnida</taxon>
        <taxon>Acari</taxon>
        <taxon>Acariformes</taxon>
        <taxon>Sarcoptiformes</taxon>
        <taxon>Astigmata</taxon>
        <taxon>Psoroptidia</taxon>
        <taxon>Analgoidea</taxon>
        <taxon>Pyroglyphidae</taxon>
        <taxon>Dermatophagoidinae</taxon>
        <taxon>Dermatophagoides</taxon>
    </lineage>
</organism>
<gene>
    <name evidence="7" type="ORF">DERP_001639</name>
</gene>
<feature type="domain" description="RRM" evidence="6">
    <location>
        <begin position="33"/>
        <end position="110"/>
    </location>
</feature>
<keyword evidence="8" id="KW-1185">Reference proteome</keyword>
<sequence length="305" mass="33953">MADCLVSNQFSSNNRFGNGTNGGNSSTSNDENRKLFLGGLSWETEEKDLFDYFTQFGQVDKVTIKYNSSTGRSRGFGFVTFINDDTVDAVLKTGPHVIKNRTVDPKRPKGKNGLKKIFVGGIDGDMSNDEIRTYFEQFGPIENIERPFDRQRNRSREFCFIIFETGEAAESAVSVPKQVIGGKECDIKVAHQNRNQNSHPNGMGGNSGGMMNRRGIGGSNGGNSNNIHLGNGGGGGQGSQFFKNRNQNIDANWRNSDHPNGNFRGNNDDYSDSHFLTNIDTMQNNNYSNYKPYNNSSFYPSPYWH</sequence>
<feature type="region of interest" description="Disordered" evidence="5">
    <location>
        <begin position="194"/>
        <end position="243"/>
    </location>
</feature>
<keyword evidence="3" id="KW-0539">Nucleus</keyword>